<sequence>MHAVSSLCALSGWHPLVTWLVVQTQAFKLYEAEKIFELQDKLFRNVVTDNLPVCTVIQIVDSMMDSHDIVFSSDGVTKAQNEGGIANLTGQVSGSSHSHDTVNDDIIRNEHSASQTQNDTVSSQASIPSHQLMHTSMQPPRSGHQVALAQASHTMPLPPNVGEDPEPLILQTEWTHGYNIESQLHIIHALDHSSSREEFVMDLASYSGIAIEMEFLYYMCSLAHT</sequence>
<accession>A0A2H3K8G1</accession>
<keyword evidence="1" id="KW-0732">Signal</keyword>
<feature type="chain" id="PRO_5013769874" evidence="1">
    <location>
        <begin position="27"/>
        <end position="225"/>
    </location>
</feature>
<proteinExistence type="predicted"/>
<organism evidence="2 3">
    <name type="scientific">Wolfiporia cocos (strain MD-104)</name>
    <name type="common">Brown rot fungus</name>
    <dbReference type="NCBI Taxonomy" id="742152"/>
    <lineage>
        <taxon>Eukaryota</taxon>
        <taxon>Fungi</taxon>
        <taxon>Dikarya</taxon>
        <taxon>Basidiomycota</taxon>
        <taxon>Agaricomycotina</taxon>
        <taxon>Agaricomycetes</taxon>
        <taxon>Polyporales</taxon>
        <taxon>Phaeolaceae</taxon>
        <taxon>Wolfiporia</taxon>
    </lineage>
</organism>
<keyword evidence="3" id="KW-1185">Reference proteome</keyword>
<dbReference type="EMBL" id="KB468168">
    <property type="protein sequence ID" value="PCH44747.1"/>
    <property type="molecule type" value="Genomic_DNA"/>
</dbReference>
<reference evidence="2 3" key="1">
    <citation type="journal article" date="2012" name="Science">
        <title>The Paleozoic origin of enzymatic lignin decomposition reconstructed from 31 fungal genomes.</title>
        <authorList>
            <person name="Floudas D."/>
            <person name="Binder M."/>
            <person name="Riley R."/>
            <person name="Barry K."/>
            <person name="Blanchette R.A."/>
            <person name="Henrissat B."/>
            <person name="Martinez A.T."/>
            <person name="Otillar R."/>
            <person name="Spatafora J.W."/>
            <person name="Yadav J.S."/>
            <person name="Aerts A."/>
            <person name="Benoit I."/>
            <person name="Boyd A."/>
            <person name="Carlson A."/>
            <person name="Copeland A."/>
            <person name="Coutinho P.M."/>
            <person name="de Vries R.P."/>
            <person name="Ferreira P."/>
            <person name="Findley K."/>
            <person name="Foster B."/>
            <person name="Gaskell J."/>
            <person name="Glotzer D."/>
            <person name="Gorecki P."/>
            <person name="Heitman J."/>
            <person name="Hesse C."/>
            <person name="Hori C."/>
            <person name="Igarashi K."/>
            <person name="Jurgens J.A."/>
            <person name="Kallen N."/>
            <person name="Kersten P."/>
            <person name="Kohler A."/>
            <person name="Kuees U."/>
            <person name="Kumar T.K.A."/>
            <person name="Kuo A."/>
            <person name="LaButti K."/>
            <person name="Larrondo L.F."/>
            <person name="Lindquist E."/>
            <person name="Ling A."/>
            <person name="Lombard V."/>
            <person name="Lucas S."/>
            <person name="Lundell T."/>
            <person name="Martin R."/>
            <person name="McLaughlin D.J."/>
            <person name="Morgenstern I."/>
            <person name="Morin E."/>
            <person name="Murat C."/>
            <person name="Nagy L.G."/>
            <person name="Nolan M."/>
            <person name="Ohm R.A."/>
            <person name="Patyshakuliyeva A."/>
            <person name="Rokas A."/>
            <person name="Ruiz-Duenas F.J."/>
            <person name="Sabat G."/>
            <person name="Salamov A."/>
            <person name="Samejima M."/>
            <person name="Schmutz J."/>
            <person name="Slot J.C."/>
            <person name="St John F."/>
            <person name="Stenlid J."/>
            <person name="Sun H."/>
            <person name="Sun S."/>
            <person name="Syed K."/>
            <person name="Tsang A."/>
            <person name="Wiebenga A."/>
            <person name="Young D."/>
            <person name="Pisabarro A."/>
            <person name="Eastwood D.C."/>
            <person name="Martin F."/>
            <person name="Cullen D."/>
            <person name="Grigoriev I.V."/>
            <person name="Hibbett D.S."/>
        </authorList>
    </citation>
    <scope>NUCLEOTIDE SEQUENCE [LARGE SCALE GENOMIC DNA]</scope>
    <source>
        <strain evidence="2 3">MD-104</strain>
    </source>
</reference>
<gene>
    <name evidence="2" type="ORF">WOLCODRAFT_19126</name>
</gene>
<name>A0A2H3K8G1_WOLCO</name>
<evidence type="ECO:0000256" key="1">
    <source>
        <dbReference type="SAM" id="SignalP"/>
    </source>
</evidence>
<protein>
    <submittedName>
        <fullName evidence="2">Uncharacterized protein</fullName>
    </submittedName>
</protein>
<evidence type="ECO:0000313" key="3">
    <source>
        <dbReference type="Proteomes" id="UP000218811"/>
    </source>
</evidence>
<evidence type="ECO:0000313" key="2">
    <source>
        <dbReference type="EMBL" id="PCH44747.1"/>
    </source>
</evidence>
<dbReference type="AlphaFoldDB" id="A0A2H3K8G1"/>
<feature type="signal peptide" evidence="1">
    <location>
        <begin position="1"/>
        <end position="26"/>
    </location>
</feature>
<dbReference type="Proteomes" id="UP000218811">
    <property type="component" value="Unassembled WGS sequence"/>
</dbReference>